<evidence type="ECO:0000256" key="1">
    <source>
        <dbReference type="SAM" id="MobiDB-lite"/>
    </source>
</evidence>
<proteinExistence type="predicted"/>
<evidence type="ECO:0000313" key="3">
    <source>
        <dbReference type="Proteomes" id="UP000612746"/>
    </source>
</evidence>
<feature type="compositionally biased region" description="Basic residues" evidence="1">
    <location>
        <begin position="194"/>
        <end position="212"/>
    </location>
</feature>
<feature type="compositionally biased region" description="Low complexity" evidence="1">
    <location>
        <begin position="83"/>
        <end position="99"/>
    </location>
</feature>
<dbReference type="AlphaFoldDB" id="A0A8H7U6Z7"/>
<name>A0A8H7U6Z7_9FUNG</name>
<gene>
    <name evidence="2" type="ORF">INT44_002581</name>
</gene>
<reference evidence="2" key="1">
    <citation type="submission" date="2020-12" db="EMBL/GenBank/DDBJ databases">
        <title>Metabolic potential, ecology and presence of endohyphal bacteria is reflected in genomic diversity of Mucoromycotina.</title>
        <authorList>
            <person name="Muszewska A."/>
            <person name="Okrasinska A."/>
            <person name="Steczkiewicz K."/>
            <person name="Drgas O."/>
            <person name="Orlowska M."/>
            <person name="Perlinska-Lenart U."/>
            <person name="Aleksandrzak-Piekarczyk T."/>
            <person name="Szatraj K."/>
            <person name="Zielenkiewicz U."/>
            <person name="Pilsyk S."/>
            <person name="Malc E."/>
            <person name="Mieczkowski P."/>
            <person name="Kruszewska J.S."/>
            <person name="Biernat P."/>
            <person name="Pawlowska J."/>
        </authorList>
    </citation>
    <scope>NUCLEOTIDE SEQUENCE</scope>
    <source>
        <strain evidence="2">WA0000051536</strain>
    </source>
</reference>
<keyword evidence="3" id="KW-1185">Reference proteome</keyword>
<sequence length="212" mass="24015">MQDTITYSTQGQSMANVSLHSLSLKSTKRRSYDPSLSRREQLYLGAPEQVPNQHKMRRSSSAQPLYPSMLSILEQEIQRPKSVSRSPQRTSSPSSSCNSDPVTGSLASIKSSTMNMFSTLQDALVRAEKAELQAKANQLKWRRTVTELDRLRDENLLVRNQFEISQAECHRLRDLLEQQSCPSTVAPSVSSSSSKKKHMMEKFSRKARMHNL</sequence>
<feature type="region of interest" description="Disordered" evidence="1">
    <location>
        <begin position="77"/>
        <end position="105"/>
    </location>
</feature>
<protein>
    <submittedName>
        <fullName evidence="2">Uncharacterized protein</fullName>
    </submittedName>
</protein>
<accession>A0A8H7U6Z7</accession>
<dbReference type="EMBL" id="JAEPRA010000023">
    <property type="protein sequence ID" value="KAG2172566.1"/>
    <property type="molecule type" value="Genomic_DNA"/>
</dbReference>
<feature type="region of interest" description="Disordered" evidence="1">
    <location>
        <begin position="181"/>
        <end position="212"/>
    </location>
</feature>
<dbReference type="OrthoDB" id="2421566at2759"/>
<organism evidence="2 3">
    <name type="scientific">Umbelopsis vinacea</name>
    <dbReference type="NCBI Taxonomy" id="44442"/>
    <lineage>
        <taxon>Eukaryota</taxon>
        <taxon>Fungi</taxon>
        <taxon>Fungi incertae sedis</taxon>
        <taxon>Mucoromycota</taxon>
        <taxon>Mucoromycotina</taxon>
        <taxon>Umbelopsidomycetes</taxon>
        <taxon>Umbelopsidales</taxon>
        <taxon>Umbelopsidaceae</taxon>
        <taxon>Umbelopsis</taxon>
    </lineage>
</organism>
<comment type="caution">
    <text evidence="2">The sequence shown here is derived from an EMBL/GenBank/DDBJ whole genome shotgun (WGS) entry which is preliminary data.</text>
</comment>
<evidence type="ECO:0000313" key="2">
    <source>
        <dbReference type="EMBL" id="KAG2172566.1"/>
    </source>
</evidence>
<dbReference type="Proteomes" id="UP000612746">
    <property type="component" value="Unassembled WGS sequence"/>
</dbReference>